<evidence type="ECO:0000313" key="2">
    <source>
        <dbReference type="Proteomes" id="UP001281147"/>
    </source>
</evidence>
<accession>A0ACC3NP96</accession>
<organism evidence="1 2">
    <name type="scientific">Vermiconidia calcicola</name>
    <dbReference type="NCBI Taxonomy" id="1690605"/>
    <lineage>
        <taxon>Eukaryota</taxon>
        <taxon>Fungi</taxon>
        <taxon>Dikarya</taxon>
        <taxon>Ascomycota</taxon>
        <taxon>Pezizomycotina</taxon>
        <taxon>Dothideomycetes</taxon>
        <taxon>Dothideomycetidae</taxon>
        <taxon>Mycosphaerellales</taxon>
        <taxon>Extremaceae</taxon>
        <taxon>Vermiconidia</taxon>
    </lineage>
</organism>
<proteinExistence type="predicted"/>
<sequence>MLEDIVLSGSVESPDTPPGLRLESSTTHAPLRIGVNLRNINADPEYRGCKREFASRPPYVVDFKVPVQLIESTFAYAKGINPTQAIGKAHVLLLIKNFARCCVVNRSARTLHRGLHRRELSGRRE</sequence>
<reference evidence="1" key="1">
    <citation type="submission" date="2023-07" db="EMBL/GenBank/DDBJ databases">
        <title>Black Yeasts Isolated from many extreme environments.</title>
        <authorList>
            <person name="Coleine C."/>
            <person name="Stajich J.E."/>
            <person name="Selbmann L."/>
        </authorList>
    </citation>
    <scope>NUCLEOTIDE SEQUENCE</scope>
    <source>
        <strain evidence="1">CCFEE 5714</strain>
    </source>
</reference>
<dbReference type="EMBL" id="JAUTXU010000028">
    <property type="protein sequence ID" value="KAK3719076.1"/>
    <property type="molecule type" value="Genomic_DNA"/>
</dbReference>
<name>A0ACC3NP96_9PEZI</name>
<dbReference type="Proteomes" id="UP001281147">
    <property type="component" value="Unassembled WGS sequence"/>
</dbReference>
<gene>
    <name evidence="1" type="ORF">LTR37_004640</name>
</gene>
<keyword evidence="2" id="KW-1185">Reference proteome</keyword>
<comment type="caution">
    <text evidence="1">The sequence shown here is derived from an EMBL/GenBank/DDBJ whole genome shotgun (WGS) entry which is preliminary data.</text>
</comment>
<evidence type="ECO:0000313" key="1">
    <source>
        <dbReference type="EMBL" id="KAK3719076.1"/>
    </source>
</evidence>
<protein>
    <submittedName>
        <fullName evidence="1">Uncharacterized protein</fullName>
    </submittedName>
</protein>